<proteinExistence type="predicted"/>
<evidence type="ECO:0000256" key="1">
    <source>
        <dbReference type="SAM" id="Phobius"/>
    </source>
</evidence>
<gene>
    <name evidence="2" type="ordered locus">M301_0469</name>
</gene>
<organism evidence="2 3">
    <name type="scientific">Methylotenera versatilis (strain 301)</name>
    <dbReference type="NCBI Taxonomy" id="666681"/>
    <lineage>
        <taxon>Bacteria</taxon>
        <taxon>Pseudomonadati</taxon>
        <taxon>Pseudomonadota</taxon>
        <taxon>Betaproteobacteria</taxon>
        <taxon>Nitrosomonadales</taxon>
        <taxon>Methylophilaceae</taxon>
        <taxon>Methylotenera</taxon>
    </lineage>
</organism>
<keyword evidence="3" id="KW-1185">Reference proteome</keyword>
<reference evidence="3" key="1">
    <citation type="submission" date="2010-05" db="EMBL/GenBank/DDBJ databases">
        <title>Complete sequence of Methylotenera sp. 301.</title>
        <authorList>
            <person name="Lucas S."/>
            <person name="Copeland A."/>
            <person name="Lapidus A."/>
            <person name="Cheng J.-F."/>
            <person name="Bruce D."/>
            <person name="Goodwin L."/>
            <person name="Pitluck S."/>
            <person name="Clum A."/>
            <person name="Land M."/>
            <person name="Hauser L."/>
            <person name="Kyrpides N."/>
            <person name="Ivanova N."/>
            <person name="Chistoservova L."/>
            <person name="Kalyuzhnaya M."/>
            <person name="Woyke T."/>
        </authorList>
    </citation>
    <scope>NUCLEOTIDE SEQUENCE [LARGE SCALE GENOMIC DNA]</scope>
    <source>
        <strain evidence="3">301</strain>
    </source>
</reference>
<dbReference type="STRING" id="666681.M301_0469"/>
<keyword evidence="1" id="KW-0472">Membrane</keyword>
<reference evidence="2 3" key="2">
    <citation type="journal article" date="2011" name="J. Bacteriol.">
        <title>Genomes of three methylotrophs from a single niche uncover genetic and metabolic divergence of Methylophilaceae.</title>
        <authorList>
            <person name="Lapidus A."/>
            <person name="Clum A."/>
            <person name="Labutti K."/>
            <person name="Kaluzhnaya M.G."/>
            <person name="Lim S."/>
            <person name="Beck D.A."/>
            <person name="Glavina Del Rio T."/>
            <person name="Nolan M."/>
            <person name="Mavromatis K."/>
            <person name="Huntemann M."/>
            <person name="Lucas S."/>
            <person name="Lidstrom M.E."/>
            <person name="Ivanova N."/>
            <person name="Chistoserdova L."/>
        </authorList>
    </citation>
    <scope>NUCLEOTIDE SEQUENCE [LARGE SCALE GENOMIC DNA]</scope>
    <source>
        <strain evidence="2 3">301</strain>
    </source>
</reference>
<dbReference type="HOGENOM" id="CLU_088953_1_0_4"/>
<feature type="transmembrane region" description="Helical" evidence="1">
    <location>
        <begin position="20"/>
        <end position="43"/>
    </location>
</feature>
<evidence type="ECO:0000313" key="3">
    <source>
        <dbReference type="Proteomes" id="UP000000383"/>
    </source>
</evidence>
<dbReference type="EMBL" id="CP002056">
    <property type="protein sequence ID" value="ADI28853.1"/>
    <property type="molecule type" value="Genomic_DNA"/>
</dbReference>
<dbReference type="AlphaFoldDB" id="D7DME2"/>
<protein>
    <recommendedName>
        <fullName evidence="4">Type II secretion system protein</fullName>
    </recommendedName>
</protein>
<accession>D7DME2</accession>
<dbReference type="InterPro" id="IPR045584">
    <property type="entry name" value="Pilin-like"/>
</dbReference>
<dbReference type="KEGG" id="meh:M301_0469"/>
<dbReference type="Proteomes" id="UP000000383">
    <property type="component" value="Chromosome"/>
</dbReference>
<dbReference type="eggNOG" id="COG2165">
    <property type="taxonomic scope" value="Bacteria"/>
</dbReference>
<evidence type="ECO:0008006" key="4">
    <source>
        <dbReference type="Google" id="ProtNLM"/>
    </source>
</evidence>
<keyword evidence="1" id="KW-0812">Transmembrane</keyword>
<dbReference type="SUPFAM" id="SSF54523">
    <property type="entry name" value="Pili subunits"/>
    <property type="match status" value="1"/>
</dbReference>
<evidence type="ECO:0000313" key="2">
    <source>
        <dbReference type="EMBL" id="ADI28853.1"/>
    </source>
</evidence>
<sequence>MLQLQRKASITLYKSHIKGFTYIGVLAAIIVMGAILGATIEVWHTSLQREKERELLFVGNQFRLAIWHYYRDGKAYPVTLEDLLKDPRQPAIKRYLRKIYHDPITGGTEWGLVLGDHGEIIGVHSLSENQPIKTAGFSAANKSFEDAEKYSDWVFSYQVQQSSARAAKLHITDPQWSDPKWSKVK</sequence>
<keyword evidence="1" id="KW-1133">Transmembrane helix</keyword>
<name>D7DME2_METV0</name>